<dbReference type="EMBL" id="ML978716">
    <property type="protein sequence ID" value="KAF2088443.1"/>
    <property type="molecule type" value="Genomic_DNA"/>
</dbReference>
<evidence type="ECO:0000256" key="1">
    <source>
        <dbReference type="ARBA" id="ARBA00022737"/>
    </source>
</evidence>
<dbReference type="Gene3D" id="1.25.40.10">
    <property type="entry name" value="Tetratricopeptide repeat domain"/>
    <property type="match status" value="2"/>
</dbReference>
<accession>A0A9P4HX85</accession>
<sequence>MTLFGEISQARDWLVRSKKSGVPIHKFELSWIAILNAYARESNKQEVVRTIKIINEMEPWDERLTNGVISAFATLRDAHHVKYYYEEAVSKGISITPQTTSLVVKHCVRVLDHKWMYNIVRTLVAKTELSRIDWETIFLWALAIRRGVDEVARMMRVLVARTKDHGRPVELNINTINMLIDVCHSWHDSYTAERFVTLGRIRRIIPNATTYILQMRYRLSVGDIDGAIIAYKRFRPQNTDEIKDNEDGPTVNRLLENMITSGKYSTDSILSIVDDLTERQVRFEPDTVAAMSGFHLQRDELHDAIDLLMTHTCNYSLGERTKVADTLITICVDTHKSPSLAWDTYSILAAIFPDTPRSKREDVMEAFFKRQKAEMAVHVFSDFRRHDNPDIRANNESYVKAFVGISDVGDVDSLDVVHNTMKVDVNVNLDTRLLNALMLAHIGCDMPQRALVYWDQIFKSPEGPNYNSIMIAFRACEKAPFGFEKAQPLWNRLRRLDIEISREMFASYVGALAGNAMVDEAIELVESGRRDFGFEPDVLTLGAMFNATAGYVKQEQVEKYIRRSYYNVWAELEKIGIHENSWRMKYVKMNRRLSP</sequence>
<evidence type="ECO:0000313" key="3">
    <source>
        <dbReference type="Proteomes" id="UP000799776"/>
    </source>
</evidence>
<dbReference type="InterPro" id="IPR050667">
    <property type="entry name" value="PPR-containing_protein"/>
</dbReference>
<name>A0A9P4HX85_9PEZI</name>
<dbReference type="AlphaFoldDB" id="A0A9P4HX85"/>
<proteinExistence type="predicted"/>
<gene>
    <name evidence="2" type="ORF">K490DRAFT_39497</name>
</gene>
<keyword evidence="1" id="KW-0677">Repeat</keyword>
<keyword evidence="3" id="KW-1185">Reference proteome</keyword>
<organism evidence="2 3">
    <name type="scientific">Saccharata proteae CBS 121410</name>
    <dbReference type="NCBI Taxonomy" id="1314787"/>
    <lineage>
        <taxon>Eukaryota</taxon>
        <taxon>Fungi</taxon>
        <taxon>Dikarya</taxon>
        <taxon>Ascomycota</taxon>
        <taxon>Pezizomycotina</taxon>
        <taxon>Dothideomycetes</taxon>
        <taxon>Dothideomycetes incertae sedis</taxon>
        <taxon>Botryosphaeriales</taxon>
        <taxon>Saccharataceae</taxon>
        <taxon>Saccharata</taxon>
    </lineage>
</organism>
<comment type="caution">
    <text evidence="2">The sequence shown here is derived from an EMBL/GenBank/DDBJ whole genome shotgun (WGS) entry which is preliminary data.</text>
</comment>
<dbReference type="PANTHER" id="PTHR47939:SF13">
    <property type="entry name" value="OS03G0201400 PROTEIN"/>
    <property type="match status" value="1"/>
</dbReference>
<dbReference type="InterPro" id="IPR011990">
    <property type="entry name" value="TPR-like_helical_dom_sf"/>
</dbReference>
<reference evidence="2" key="1">
    <citation type="journal article" date="2020" name="Stud. Mycol.">
        <title>101 Dothideomycetes genomes: a test case for predicting lifestyles and emergence of pathogens.</title>
        <authorList>
            <person name="Haridas S."/>
            <person name="Albert R."/>
            <person name="Binder M."/>
            <person name="Bloem J."/>
            <person name="Labutti K."/>
            <person name="Salamov A."/>
            <person name="Andreopoulos B."/>
            <person name="Baker S."/>
            <person name="Barry K."/>
            <person name="Bills G."/>
            <person name="Bluhm B."/>
            <person name="Cannon C."/>
            <person name="Castanera R."/>
            <person name="Culley D."/>
            <person name="Daum C."/>
            <person name="Ezra D."/>
            <person name="Gonzalez J."/>
            <person name="Henrissat B."/>
            <person name="Kuo A."/>
            <person name="Liang C."/>
            <person name="Lipzen A."/>
            <person name="Lutzoni F."/>
            <person name="Magnuson J."/>
            <person name="Mondo S."/>
            <person name="Nolan M."/>
            <person name="Ohm R."/>
            <person name="Pangilinan J."/>
            <person name="Park H.-J."/>
            <person name="Ramirez L."/>
            <person name="Alfaro M."/>
            <person name="Sun H."/>
            <person name="Tritt A."/>
            <person name="Yoshinaga Y."/>
            <person name="Zwiers L.-H."/>
            <person name="Turgeon B."/>
            <person name="Goodwin S."/>
            <person name="Spatafora J."/>
            <person name="Crous P."/>
            <person name="Grigoriev I."/>
        </authorList>
    </citation>
    <scope>NUCLEOTIDE SEQUENCE</scope>
    <source>
        <strain evidence="2">CBS 121410</strain>
    </source>
</reference>
<dbReference type="OrthoDB" id="185373at2759"/>
<dbReference type="Proteomes" id="UP000799776">
    <property type="component" value="Unassembled WGS sequence"/>
</dbReference>
<evidence type="ECO:0000313" key="2">
    <source>
        <dbReference type="EMBL" id="KAF2088443.1"/>
    </source>
</evidence>
<dbReference type="PANTHER" id="PTHR47939">
    <property type="entry name" value="MEMBRANE-ASSOCIATED SALT-INDUCIBLE PROTEIN-LIKE"/>
    <property type="match status" value="1"/>
</dbReference>
<protein>
    <submittedName>
        <fullName evidence="2">Uncharacterized protein</fullName>
    </submittedName>
</protein>